<evidence type="ECO:0000256" key="3">
    <source>
        <dbReference type="ARBA" id="ARBA00022723"/>
    </source>
</evidence>
<dbReference type="PANTHER" id="PTHR10359:SF19">
    <property type="entry name" value="DNA REPAIR GLYCOSYLASE MJ1434-RELATED"/>
    <property type="match status" value="1"/>
</dbReference>
<keyword evidence="2" id="KW-0004">4Fe-4S</keyword>
<dbReference type="InterPro" id="IPR003583">
    <property type="entry name" value="Hlx-hairpin-Hlx_DNA-bd_motif"/>
</dbReference>
<dbReference type="EMBL" id="CT573071">
    <property type="protein sequence ID" value="CAJ74776.1"/>
    <property type="molecule type" value="Genomic_DNA"/>
</dbReference>
<dbReference type="CDD" id="cd00056">
    <property type="entry name" value="ENDO3c"/>
    <property type="match status" value="1"/>
</dbReference>
<keyword evidence="5" id="KW-0378">Hydrolase</keyword>
<evidence type="ECO:0000256" key="7">
    <source>
        <dbReference type="ARBA" id="ARBA00023014"/>
    </source>
</evidence>
<evidence type="ECO:0000259" key="11">
    <source>
        <dbReference type="SMART" id="SM00478"/>
    </source>
</evidence>
<dbReference type="GO" id="GO:0003677">
    <property type="term" value="F:DNA binding"/>
    <property type="evidence" value="ECO:0007669"/>
    <property type="project" value="InterPro"/>
</dbReference>
<dbReference type="PANTHER" id="PTHR10359">
    <property type="entry name" value="A/G-SPECIFIC ADENINE GLYCOSYLASE/ENDONUCLEASE III"/>
    <property type="match status" value="1"/>
</dbReference>
<protein>
    <recommendedName>
        <fullName evidence="13">DNA-(apurinic or apyrimidinic site) lyase</fullName>
    </recommendedName>
</protein>
<evidence type="ECO:0000256" key="6">
    <source>
        <dbReference type="ARBA" id="ARBA00023004"/>
    </source>
</evidence>
<dbReference type="SUPFAM" id="SSF48150">
    <property type="entry name" value="DNA-glycosylase"/>
    <property type="match status" value="1"/>
</dbReference>
<dbReference type="Gene3D" id="1.10.1670.10">
    <property type="entry name" value="Helix-hairpin-Helix base-excision DNA repair enzymes (C-terminal)"/>
    <property type="match status" value="1"/>
</dbReference>
<evidence type="ECO:0000256" key="1">
    <source>
        <dbReference type="ARBA" id="ARBA00008343"/>
    </source>
</evidence>
<dbReference type="Pfam" id="PF00730">
    <property type="entry name" value="HhH-GPD"/>
    <property type="match status" value="1"/>
</dbReference>
<dbReference type="GO" id="GO:0051539">
    <property type="term" value="F:4 iron, 4 sulfur cluster binding"/>
    <property type="evidence" value="ECO:0007669"/>
    <property type="project" value="UniProtKB-KW"/>
</dbReference>
<reference evidence="12" key="2">
    <citation type="submission" date="2006-01" db="EMBL/GenBank/DDBJ databases">
        <authorList>
            <person name="Genoscope"/>
        </authorList>
    </citation>
    <scope>NUCLEOTIDE SEQUENCE</scope>
</reference>
<dbReference type="AlphaFoldDB" id="Q1Q436"/>
<evidence type="ECO:0000256" key="8">
    <source>
        <dbReference type="ARBA" id="ARBA00023204"/>
    </source>
</evidence>
<dbReference type="InterPro" id="IPR000445">
    <property type="entry name" value="HhH_motif"/>
</dbReference>
<comment type="similarity">
    <text evidence="1">Belongs to the Nth/MutY family.</text>
</comment>
<evidence type="ECO:0000256" key="2">
    <source>
        <dbReference type="ARBA" id="ARBA00022485"/>
    </source>
</evidence>
<dbReference type="GO" id="GO:0046872">
    <property type="term" value="F:metal ion binding"/>
    <property type="evidence" value="ECO:0007669"/>
    <property type="project" value="UniProtKB-KW"/>
</dbReference>
<dbReference type="InterPro" id="IPR011257">
    <property type="entry name" value="DNA_glycosylase"/>
</dbReference>
<dbReference type="Pfam" id="PF00633">
    <property type="entry name" value="HHH"/>
    <property type="match status" value="1"/>
</dbReference>
<organism evidence="12">
    <name type="scientific">Kuenenia stuttgartiensis</name>
    <dbReference type="NCBI Taxonomy" id="174633"/>
    <lineage>
        <taxon>Bacteria</taxon>
        <taxon>Pseudomonadati</taxon>
        <taxon>Planctomycetota</taxon>
        <taxon>Candidatus Brocadiia</taxon>
        <taxon>Candidatus Brocadiales</taxon>
        <taxon>Candidatus Brocadiaceae</taxon>
        <taxon>Candidatus Kuenenia</taxon>
    </lineage>
</organism>
<evidence type="ECO:0000256" key="4">
    <source>
        <dbReference type="ARBA" id="ARBA00022763"/>
    </source>
</evidence>
<keyword evidence="7" id="KW-0411">Iron-sulfur</keyword>
<evidence type="ECO:0000256" key="9">
    <source>
        <dbReference type="ARBA" id="ARBA00023295"/>
    </source>
</evidence>
<keyword evidence="8" id="KW-0234">DNA repair</keyword>
<keyword evidence="9" id="KW-0326">Glycosidase</keyword>
<accession>Q1Q436</accession>
<evidence type="ECO:0000259" key="10">
    <source>
        <dbReference type="SMART" id="SM00278"/>
    </source>
</evidence>
<dbReference type="InterPro" id="IPR003265">
    <property type="entry name" value="HhH-GPD_domain"/>
</dbReference>
<gene>
    <name evidence="12" type="ORF">kuste4013</name>
</gene>
<evidence type="ECO:0008006" key="13">
    <source>
        <dbReference type="Google" id="ProtNLM"/>
    </source>
</evidence>
<dbReference type="SMART" id="SM00478">
    <property type="entry name" value="ENDO3c"/>
    <property type="match status" value="1"/>
</dbReference>
<name>Q1Q436_KUEST</name>
<keyword evidence="3" id="KW-0479">Metal-binding</keyword>
<keyword evidence="4" id="KW-0227">DNA damage</keyword>
<dbReference type="Gene3D" id="1.10.340.30">
    <property type="entry name" value="Hypothetical protein, domain 2"/>
    <property type="match status" value="1"/>
</dbReference>
<evidence type="ECO:0000313" key="12">
    <source>
        <dbReference type="EMBL" id="CAJ74776.1"/>
    </source>
</evidence>
<dbReference type="PIRSF" id="PIRSF001435">
    <property type="entry name" value="Nth"/>
    <property type="match status" value="1"/>
</dbReference>
<dbReference type="GO" id="GO:0019104">
    <property type="term" value="F:DNA N-glycosylase activity"/>
    <property type="evidence" value="ECO:0007669"/>
    <property type="project" value="UniProtKB-ARBA"/>
</dbReference>
<dbReference type="GO" id="GO:0006284">
    <property type="term" value="P:base-excision repair"/>
    <property type="evidence" value="ECO:0007669"/>
    <property type="project" value="InterPro"/>
</dbReference>
<sequence>MKMSKKNTLLKIYRKMYDSLGPQQWWPGETPFEIIIGAILTQNTNWSNVEKAINNIKKVNKLTPKGIHSLSLPELAELVRPSGFFNVKAKRVKTFVNWLFSKYEGNLTAMFHQDCRTLREELLSINGIGPETADSILLYAGNMPTFVIDAYTHRIFSRHGLVPEESAYDEMKSFFEDNLPEDTKLFNEYHALIVNIGKLFCKPKRVCEQCPLLEFL</sequence>
<dbReference type="SMART" id="SM00278">
    <property type="entry name" value="HhH1"/>
    <property type="match status" value="1"/>
</dbReference>
<keyword evidence="6" id="KW-0408">Iron</keyword>
<feature type="domain" description="HhH-GPD" evidence="11">
    <location>
        <begin position="40"/>
        <end position="199"/>
    </location>
</feature>
<dbReference type="InterPro" id="IPR023170">
    <property type="entry name" value="HhH_base_excis_C"/>
</dbReference>
<feature type="domain" description="Helix-hairpin-helix DNA-binding motif class 1" evidence="10">
    <location>
        <begin position="120"/>
        <end position="139"/>
    </location>
</feature>
<reference evidence="12" key="1">
    <citation type="journal article" date="2006" name="Nature">
        <title>Deciphering the evolution and metabolism of an anammox bacterium from a community genome.</title>
        <authorList>
            <person name="Strous M."/>
            <person name="Pelletier E."/>
            <person name="Mangenot S."/>
            <person name="Rattei T."/>
            <person name="Lehner A."/>
            <person name="Taylor M.W."/>
            <person name="Horn M."/>
            <person name="Daims H."/>
            <person name="Bartol-Mavel D."/>
            <person name="Wincker P."/>
            <person name="Barbe V."/>
            <person name="Fonknechten N."/>
            <person name="Vallenet D."/>
            <person name="Segurens B."/>
            <person name="Schenowitz-Truong C."/>
            <person name="Medigue C."/>
            <person name="Collingro A."/>
            <person name="Snel B."/>
            <person name="Dutilh B.E."/>
            <person name="OpDenCamp H.J.M."/>
            <person name="vanDerDrift C."/>
            <person name="Cirpus I."/>
            <person name="vanDePas-Schoonen K.T."/>
            <person name="Harhangi H.R."/>
            <person name="vanNiftrik L."/>
            <person name="Schmid M."/>
            <person name="Keltjens J."/>
            <person name="vanDeVossenberg J."/>
            <person name="Kartal B."/>
            <person name="Meier H."/>
            <person name="Frishman D."/>
            <person name="Huynen M.A."/>
            <person name="Mewes H."/>
            <person name="Weissenbach J."/>
            <person name="Jetten M.S.M."/>
            <person name="Wagner M."/>
            <person name="LePaslier D."/>
        </authorList>
    </citation>
    <scope>NUCLEOTIDE SEQUENCE</scope>
</reference>
<evidence type="ECO:0000256" key="5">
    <source>
        <dbReference type="ARBA" id="ARBA00022801"/>
    </source>
</evidence>
<proteinExistence type="inferred from homology"/>